<evidence type="ECO:0000256" key="2">
    <source>
        <dbReference type="ARBA" id="ARBA00022692"/>
    </source>
</evidence>
<dbReference type="Proteomes" id="UP000184356">
    <property type="component" value="Unassembled WGS sequence"/>
</dbReference>
<evidence type="ECO:0000313" key="8">
    <source>
        <dbReference type="Proteomes" id="UP000184356"/>
    </source>
</evidence>
<comment type="similarity">
    <text evidence="6">Belongs to the anthrone oxygenase family.</text>
</comment>
<sequence length="183" mass="19383">MFSTVGFRIAQAVGCTGAAWLSGNIAVFSMNVVPSLLRSRTETSLPMATLAKQWREIYETGKRQNPPIAAITAASFVYLAVLSSRNKSSPLLVFRGAPYSCACFYASAALLTVSIVPFTMVAMSSTNHALIDVCEAQDQGAPAGATATDPEIEALLRDWVSLNRVRSLLPLIASLTGIAAALL</sequence>
<protein>
    <recommendedName>
        <fullName evidence="9">DUF1772 domain-containing protein</fullName>
    </recommendedName>
</protein>
<evidence type="ECO:0008006" key="9">
    <source>
        <dbReference type="Google" id="ProtNLM"/>
    </source>
</evidence>
<keyword evidence="2" id="KW-0812">Transmembrane</keyword>
<organism evidence="7 8">
    <name type="scientific">Aspergillus sydowii CBS 593.65</name>
    <dbReference type="NCBI Taxonomy" id="1036612"/>
    <lineage>
        <taxon>Eukaryota</taxon>
        <taxon>Fungi</taxon>
        <taxon>Dikarya</taxon>
        <taxon>Ascomycota</taxon>
        <taxon>Pezizomycotina</taxon>
        <taxon>Eurotiomycetes</taxon>
        <taxon>Eurotiomycetidae</taxon>
        <taxon>Eurotiales</taxon>
        <taxon>Aspergillaceae</taxon>
        <taxon>Aspergillus</taxon>
        <taxon>Aspergillus subgen. Nidulantes</taxon>
    </lineage>
</organism>
<dbReference type="STRING" id="1036612.A0A1L9T5J2"/>
<gene>
    <name evidence="7" type="ORF">ASPSYDRAFT_210297</name>
</gene>
<evidence type="ECO:0000256" key="3">
    <source>
        <dbReference type="ARBA" id="ARBA00022989"/>
    </source>
</evidence>
<comment type="subcellular location">
    <subcellularLocation>
        <location evidence="1">Membrane</location>
        <topology evidence="1">Multi-pass membrane protein</topology>
    </subcellularLocation>
</comment>
<dbReference type="GO" id="GO:0016020">
    <property type="term" value="C:membrane"/>
    <property type="evidence" value="ECO:0007669"/>
    <property type="project" value="UniProtKB-SubCell"/>
</dbReference>
<name>A0A1L9T5J2_9EURO</name>
<evidence type="ECO:0000313" key="7">
    <source>
        <dbReference type="EMBL" id="OJJ54665.1"/>
    </source>
</evidence>
<reference evidence="8" key="1">
    <citation type="journal article" date="2017" name="Genome Biol.">
        <title>Comparative genomics reveals high biological diversity and specific adaptations in the industrially and medically important fungal genus Aspergillus.</title>
        <authorList>
            <person name="de Vries R.P."/>
            <person name="Riley R."/>
            <person name="Wiebenga A."/>
            <person name="Aguilar-Osorio G."/>
            <person name="Amillis S."/>
            <person name="Uchima C.A."/>
            <person name="Anderluh G."/>
            <person name="Asadollahi M."/>
            <person name="Askin M."/>
            <person name="Barry K."/>
            <person name="Battaglia E."/>
            <person name="Bayram O."/>
            <person name="Benocci T."/>
            <person name="Braus-Stromeyer S.A."/>
            <person name="Caldana C."/>
            <person name="Canovas D."/>
            <person name="Cerqueira G.C."/>
            <person name="Chen F."/>
            <person name="Chen W."/>
            <person name="Choi C."/>
            <person name="Clum A."/>
            <person name="Dos Santos R.A."/>
            <person name="Damasio A.R."/>
            <person name="Diallinas G."/>
            <person name="Emri T."/>
            <person name="Fekete E."/>
            <person name="Flipphi M."/>
            <person name="Freyberg S."/>
            <person name="Gallo A."/>
            <person name="Gournas C."/>
            <person name="Habgood R."/>
            <person name="Hainaut M."/>
            <person name="Harispe M.L."/>
            <person name="Henrissat B."/>
            <person name="Hilden K.S."/>
            <person name="Hope R."/>
            <person name="Hossain A."/>
            <person name="Karabika E."/>
            <person name="Karaffa L."/>
            <person name="Karanyi Z."/>
            <person name="Krasevec N."/>
            <person name="Kuo A."/>
            <person name="Kusch H."/>
            <person name="LaButti K."/>
            <person name="Lagendijk E.L."/>
            <person name="Lapidus A."/>
            <person name="Levasseur A."/>
            <person name="Lindquist E."/>
            <person name="Lipzen A."/>
            <person name="Logrieco A.F."/>
            <person name="MacCabe A."/>
            <person name="Maekelae M.R."/>
            <person name="Malavazi I."/>
            <person name="Melin P."/>
            <person name="Meyer V."/>
            <person name="Mielnichuk N."/>
            <person name="Miskei M."/>
            <person name="Molnar A.P."/>
            <person name="Mule G."/>
            <person name="Ngan C.Y."/>
            <person name="Orejas M."/>
            <person name="Orosz E."/>
            <person name="Ouedraogo J.P."/>
            <person name="Overkamp K.M."/>
            <person name="Park H.-S."/>
            <person name="Perrone G."/>
            <person name="Piumi F."/>
            <person name="Punt P.J."/>
            <person name="Ram A.F."/>
            <person name="Ramon A."/>
            <person name="Rauscher S."/>
            <person name="Record E."/>
            <person name="Riano-Pachon D.M."/>
            <person name="Robert V."/>
            <person name="Roehrig J."/>
            <person name="Ruller R."/>
            <person name="Salamov A."/>
            <person name="Salih N.S."/>
            <person name="Samson R.A."/>
            <person name="Sandor E."/>
            <person name="Sanguinetti M."/>
            <person name="Schuetze T."/>
            <person name="Sepcic K."/>
            <person name="Shelest E."/>
            <person name="Sherlock G."/>
            <person name="Sophianopoulou V."/>
            <person name="Squina F.M."/>
            <person name="Sun H."/>
            <person name="Susca A."/>
            <person name="Todd R.B."/>
            <person name="Tsang A."/>
            <person name="Unkles S.E."/>
            <person name="van de Wiele N."/>
            <person name="van Rossen-Uffink D."/>
            <person name="Oliveira J.V."/>
            <person name="Vesth T.C."/>
            <person name="Visser J."/>
            <person name="Yu J.-H."/>
            <person name="Zhou M."/>
            <person name="Andersen M.R."/>
            <person name="Archer D.B."/>
            <person name="Baker S.E."/>
            <person name="Benoit I."/>
            <person name="Brakhage A.A."/>
            <person name="Braus G.H."/>
            <person name="Fischer R."/>
            <person name="Frisvad J.C."/>
            <person name="Goldman G.H."/>
            <person name="Houbraken J."/>
            <person name="Oakley B."/>
            <person name="Pocsi I."/>
            <person name="Scazzocchio C."/>
            <person name="Seiboth B."/>
            <person name="vanKuyk P.A."/>
            <person name="Wortman J."/>
            <person name="Dyer P.S."/>
            <person name="Grigoriev I.V."/>
        </authorList>
    </citation>
    <scope>NUCLEOTIDE SEQUENCE [LARGE SCALE GENOMIC DNA]</scope>
    <source>
        <strain evidence="8">CBS 593.65</strain>
    </source>
</reference>
<evidence type="ECO:0000256" key="6">
    <source>
        <dbReference type="ARBA" id="ARBA00034313"/>
    </source>
</evidence>
<keyword evidence="4" id="KW-0560">Oxidoreductase</keyword>
<dbReference type="RefSeq" id="XP_040698471.1">
    <property type="nucleotide sequence ID" value="XM_040843986.1"/>
</dbReference>
<dbReference type="GeneID" id="63760059"/>
<dbReference type="EMBL" id="KV878594">
    <property type="protein sequence ID" value="OJJ54665.1"/>
    <property type="molecule type" value="Genomic_DNA"/>
</dbReference>
<proteinExistence type="inferred from homology"/>
<keyword evidence="3" id="KW-1133">Transmembrane helix</keyword>
<accession>A0A1L9T5J2</accession>
<keyword evidence="8" id="KW-1185">Reference proteome</keyword>
<dbReference type="PANTHER" id="PTHR35042">
    <property type="entry name" value="ANTHRONE OXYGENASE ENCC"/>
    <property type="match status" value="1"/>
</dbReference>
<dbReference type="Pfam" id="PF08592">
    <property type="entry name" value="Anthrone_oxy"/>
    <property type="match status" value="1"/>
</dbReference>
<dbReference type="GO" id="GO:0004497">
    <property type="term" value="F:monooxygenase activity"/>
    <property type="evidence" value="ECO:0007669"/>
    <property type="project" value="UniProtKB-KW"/>
</dbReference>
<dbReference type="OrthoDB" id="5954308at2759"/>
<keyword evidence="4" id="KW-0503">Monooxygenase</keyword>
<dbReference type="AlphaFoldDB" id="A0A1L9T5J2"/>
<dbReference type="PANTHER" id="PTHR35042:SF1">
    <property type="entry name" value="DUF1772-DOMAIN-CONTAINING PROTEIN"/>
    <property type="match status" value="1"/>
</dbReference>
<evidence type="ECO:0000256" key="1">
    <source>
        <dbReference type="ARBA" id="ARBA00004141"/>
    </source>
</evidence>
<keyword evidence="5" id="KW-0472">Membrane</keyword>
<dbReference type="VEuPathDB" id="FungiDB:ASPSYDRAFT_210297"/>
<dbReference type="InterPro" id="IPR013901">
    <property type="entry name" value="Anthrone_oxy"/>
</dbReference>
<evidence type="ECO:0000256" key="5">
    <source>
        <dbReference type="ARBA" id="ARBA00023136"/>
    </source>
</evidence>
<evidence type="ECO:0000256" key="4">
    <source>
        <dbReference type="ARBA" id="ARBA00023033"/>
    </source>
</evidence>